<protein>
    <submittedName>
        <fullName evidence="1">Uncharacterized protein</fullName>
    </submittedName>
</protein>
<dbReference type="RefSeq" id="WP_013559381.1">
    <property type="nucleotide sequence ID" value="NC_014960.1"/>
</dbReference>
<proteinExistence type="predicted"/>
<dbReference type="InParanoid" id="E8N3H6"/>
<keyword evidence="2" id="KW-1185">Reference proteome</keyword>
<reference evidence="1 2" key="1">
    <citation type="submission" date="2010-12" db="EMBL/GenBank/DDBJ databases">
        <title>Whole genome sequence of Anaerolinea thermophila UNI-1.</title>
        <authorList>
            <person name="Narita-Yamada S."/>
            <person name="Kishi E."/>
            <person name="Watanabe Y."/>
            <person name="Takasaki K."/>
            <person name="Ankai A."/>
            <person name="Oguchi A."/>
            <person name="Fukui S."/>
            <person name="Takahashi M."/>
            <person name="Yashiro I."/>
            <person name="Hosoyama A."/>
            <person name="Sekiguchi Y."/>
            <person name="Hanada S."/>
            <person name="Fujita N."/>
        </authorList>
    </citation>
    <scope>NUCLEOTIDE SEQUENCE [LARGE SCALE GENOMIC DNA]</scope>
    <source>
        <strain evidence="2">DSM 14523 / JCM 11388 / NBRC 100420 / UNI-1</strain>
    </source>
</reference>
<dbReference type="Proteomes" id="UP000008922">
    <property type="component" value="Chromosome"/>
</dbReference>
<dbReference type="AlphaFoldDB" id="E8N3H6"/>
<dbReference type="EMBL" id="AP012029">
    <property type="protein sequence ID" value="BAJ62990.1"/>
    <property type="molecule type" value="Genomic_DNA"/>
</dbReference>
<dbReference type="OrthoDB" id="9848950at2"/>
<dbReference type="HOGENOM" id="CLU_1264756_0_0_0"/>
<dbReference type="eggNOG" id="ENOG502ZQVN">
    <property type="taxonomic scope" value="Bacteria"/>
</dbReference>
<name>E8N3H6_ANATU</name>
<organism evidence="1 2">
    <name type="scientific">Anaerolinea thermophila (strain DSM 14523 / JCM 11388 / NBRC 100420 / UNI-1)</name>
    <dbReference type="NCBI Taxonomy" id="926569"/>
    <lineage>
        <taxon>Bacteria</taxon>
        <taxon>Bacillati</taxon>
        <taxon>Chloroflexota</taxon>
        <taxon>Anaerolineae</taxon>
        <taxon>Anaerolineales</taxon>
        <taxon>Anaerolineaceae</taxon>
        <taxon>Anaerolinea</taxon>
    </lineage>
</organism>
<evidence type="ECO:0000313" key="1">
    <source>
        <dbReference type="EMBL" id="BAJ62990.1"/>
    </source>
</evidence>
<evidence type="ECO:0000313" key="2">
    <source>
        <dbReference type="Proteomes" id="UP000008922"/>
    </source>
</evidence>
<gene>
    <name evidence="1" type="ordered locus">ANT_09560</name>
</gene>
<accession>E8N3H6</accession>
<sequence length="218" mass="25423">MTPTRKPLWIWLSLSVGLAVLLTAVLREQIRAVIVEPLSYVIWYVQLILNTVPQPLFWAVMILGGIYLIGRAMLEGIPSTERLSEPQNDIASTSRYRYWLWYVATFSKNRFASENLARHLAHLIMEIIGYQEHLSREEMEKKIREGTLNVSEEILEFLRTRRLLTSRQSPDSIKGWLERMQGRLFHLPGSIPFSDQQETFHRLKQLVNFIEERIGGSN</sequence>
<dbReference type="KEGG" id="atm:ANT_09560"/>
<dbReference type="STRING" id="926569.ANT_09560"/>